<reference evidence="1 2" key="1">
    <citation type="journal article" date="2015" name="Genome Announc.">
        <title>Complete Genome Sequence of Citrobacter freundii Myophage Merlin.</title>
        <authorList>
            <person name="LeSage K.C."/>
            <person name="Hargrove E.C."/>
            <person name="Cahill J.L."/>
            <person name="Rasche E.S."/>
            <person name="Kuty Everett G.F."/>
        </authorList>
    </citation>
    <scope>NUCLEOTIDE SEQUENCE [LARGE SCALE GENOMIC DNA]</scope>
</reference>
<dbReference type="GeneID" id="26648148"/>
<keyword evidence="2" id="KW-1185">Reference proteome</keyword>
<dbReference type="KEGG" id="vg:26648148"/>
<dbReference type="EMBL" id="KT001915">
    <property type="protein sequence ID" value="AKU43869.1"/>
    <property type="molecule type" value="Genomic_DNA"/>
</dbReference>
<dbReference type="RefSeq" id="YP_009203937.1">
    <property type="nucleotide sequence ID" value="NC_028857.1"/>
</dbReference>
<dbReference type="Proteomes" id="UP000204280">
    <property type="component" value="Segment"/>
</dbReference>
<sequence length="78" mass="9183">MINVIFWNPHTDKTHRVESFATKQELFEKRITSKANQEQREMQDAVFNGALYITTLPNGGDIYHRTLAELIREYKSKI</sequence>
<evidence type="ECO:0000313" key="1">
    <source>
        <dbReference type="EMBL" id="AKU43869.1"/>
    </source>
</evidence>
<name>A0A0K1LN57_9CAUD</name>
<organism evidence="1 2">
    <name type="scientific">Citrobacter phage Merlin</name>
    <dbReference type="NCBI Taxonomy" id="1675602"/>
    <lineage>
        <taxon>Viruses</taxon>
        <taxon>Duplodnaviria</taxon>
        <taxon>Heunggongvirae</taxon>
        <taxon>Uroviricota</taxon>
        <taxon>Caudoviricetes</taxon>
        <taxon>Pantevenvirales</taxon>
        <taxon>Straboviridae</taxon>
        <taxon>Tevenvirinae</taxon>
        <taxon>Moonvirus</taxon>
        <taxon>Moonvirus merlin</taxon>
    </lineage>
</organism>
<accession>A0A0K1LN57</accession>
<protein>
    <submittedName>
        <fullName evidence="1">Uncharacterized protein</fullName>
    </submittedName>
</protein>
<evidence type="ECO:0000313" key="2">
    <source>
        <dbReference type="Proteomes" id="UP000204280"/>
    </source>
</evidence>
<dbReference type="OrthoDB" id="37760at10239"/>
<gene>
    <name evidence="1" type="ORF">CPT_Merlin223</name>
</gene>
<proteinExistence type="predicted"/>